<dbReference type="Gene3D" id="3.40.1010.10">
    <property type="entry name" value="Cobalt-precorrin-4 Transmethylase, Domain 1"/>
    <property type="match status" value="1"/>
</dbReference>
<dbReference type="InterPro" id="IPR012818">
    <property type="entry name" value="CbiE"/>
</dbReference>
<dbReference type="InterPro" id="IPR050714">
    <property type="entry name" value="Cobalamin_biosynth_MTase"/>
</dbReference>
<gene>
    <name evidence="8" type="primary">cbiE</name>
    <name evidence="8" type="ORF">H9X83_08815</name>
</gene>
<dbReference type="SUPFAM" id="SSF53790">
    <property type="entry name" value="Tetrapyrrole methylase"/>
    <property type="match status" value="1"/>
</dbReference>
<dbReference type="InterPro" id="IPR014777">
    <property type="entry name" value="4pyrrole_Mease_sub1"/>
</dbReference>
<feature type="domain" description="Tetrapyrrole methylase" evidence="6">
    <location>
        <begin position="4"/>
        <end position="189"/>
    </location>
</feature>
<dbReference type="InterPro" id="IPR014008">
    <property type="entry name" value="Cbl_synth_MTase_CbiT"/>
</dbReference>
<proteinExistence type="predicted"/>
<dbReference type="InterPro" id="IPR006365">
    <property type="entry name" value="Cbl_synth_CobL"/>
</dbReference>
<dbReference type="InterPro" id="IPR029063">
    <property type="entry name" value="SAM-dependent_MTases_sf"/>
</dbReference>
<keyword evidence="5" id="KW-0949">S-adenosyl-L-methionine</keyword>
<dbReference type="InterPro" id="IPR025789">
    <property type="entry name" value="DOT1_dom"/>
</dbReference>
<accession>A0ABS2GAR3</accession>
<name>A0ABS2GAR3_9FIRM</name>
<dbReference type="InterPro" id="IPR000878">
    <property type="entry name" value="4pyrrol_Mease"/>
</dbReference>
<dbReference type="Proteomes" id="UP000729290">
    <property type="component" value="Unassembled WGS sequence"/>
</dbReference>
<evidence type="ECO:0000313" key="9">
    <source>
        <dbReference type="Proteomes" id="UP000729290"/>
    </source>
</evidence>
<keyword evidence="3" id="KW-0489">Methyltransferase</keyword>
<evidence type="ECO:0000256" key="4">
    <source>
        <dbReference type="ARBA" id="ARBA00022679"/>
    </source>
</evidence>
<organism evidence="8 9">
    <name type="scientific">Anaerotignum lactatifermentans</name>
    <dbReference type="NCBI Taxonomy" id="160404"/>
    <lineage>
        <taxon>Bacteria</taxon>
        <taxon>Bacillati</taxon>
        <taxon>Bacillota</taxon>
        <taxon>Clostridia</taxon>
        <taxon>Lachnospirales</taxon>
        <taxon>Anaerotignaceae</taxon>
        <taxon>Anaerotignum</taxon>
    </lineage>
</organism>
<reference evidence="8 9" key="1">
    <citation type="journal article" date="2021" name="Sci. Rep.">
        <title>The distribution of antibiotic resistance genes in chicken gut microbiota commensals.</title>
        <authorList>
            <person name="Juricova H."/>
            <person name="Matiasovicova J."/>
            <person name="Kubasova T."/>
            <person name="Cejkova D."/>
            <person name="Rychlik I."/>
        </authorList>
    </citation>
    <scope>NUCLEOTIDE SEQUENCE [LARGE SCALE GENOMIC DNA]</scope>
    <source>
        <strain evidence="8 9">An431b</strain>
    </source>
</reference>
<dbReference type="PIRSF" id="PIRSF036428">
    <property type="entry name" value="CobL"/>
    <property type="match status" value="1"/>
</dbReference>
<dbReference type="CDD" id="cd11644">
    <property type="entry name" value="Precorrin-6Y-MT"/>
    <property type="match status" value="1"/>
</dbReference>
<evidence type="ECO:0000256" key="1">
    <source>
        <dbReference type="ARBA" id="ARBA00004953"/>
    </source>
</evidence>
<protein>
    <submittedName>
        <fullName evidence="8">Precorrin-6y C5,15-methyltransferase (Decarboxylating) subunit CbiE</fullName>
    </submittedName>
</protein>
<dbReference type="SUPFAM" id="SSF53335">
    <property type="entry name" value="S-adenosyl-L-methionine-dependent methyltransferases"/>
    <property type="match status" value="1"/>
</dbReference>
<dbReference type="Gene3D" id="3.40.50.150">
    <property type="entry name" value="Vaccinia Virus protein VP39"/>
    <property type="match status" value="1"/>
</dbReference>
<evidence type="ECO:0000259" key="6">
    <source>
        <dbReference type="Pfam" id="PF00590"/>
    </source>
</evidence>
<dbReference type="PANTHER" id="PTHR43182:SF1">
    <property type="entry name" value="COBALT-PRECORRIN-7 C(5)-METHYLTRANSFERASE"/>
    <property type="match status" value="1"/>
</dbReference>
<dbReference type="Pfam" id="PF00590">
    <property type="entry name" value="TP_methylase"/>
    <property type="match status" value="1"/>
</dbReference>
<dbReference type="CDD" id="cd02440">
    <property type="entry name" value="AdoMet_MTases"/>
    <property type="match status" value="1"/>
</dbReference>
<keyword evidence="9" id="KW-1185">Reference proteome</keyword>
<keyword evidence="2" id="KW-0169">Cobalamin biosynthesis</keyword>
<comment type="pathway">
    <text evidence="1">Cofactor biosynthesis; adenosylcobalamin biosynthesis.</text>
</comment>
<dbReference type="Gene3D" id="3.30.950.10">
    <property type="entry name" value="Methyltransferase, Cobalt-precorrin-4 Transmethylase, Domain 2"/>
    <property type="match status" value="1"/>
</dbReference>
<sequence>MRVILTAMGGGWEDSLTMECRKALAQADLIIGAKRLLDALPEELSAKKKAAVKAEEILAALEEGEAVCCILFSGDTGFYSGTRLLLPQLAERGIPAEVLPGVSSVQILAARLGRPWQEWKLVSAHGLSCDPVTAVMEGKPVFFLTDGKNSPADLCRKLTEAGLGELEVMTGENLAGPEERIGKCSAAEAAEKVFSPLSVMLAEAAPQGEYTGPGIPDDVFLRGKVPMTKREVRAAILAKLAVRPEDVVWDVGAGTGSVSVELALAAKKGRVYAVEMAEEACELVRANREKFCAWNLALCRGKAPEALRELPVPQAVFVGGTKGEMGEILSLALEKNPDVRICVSAITLENLWAAVEGLRKQGLEPVVTQISVSKTKAIGELHLLMANNPVFLITGGCHD</sequence>
<dbReference type="InterPro" id="IPR014776">
    <property type="entry name" value="4pyrrole_Mease_sub2"/>
</dbReference>
<feature type="domain" description="DOT1" evidence="7">
    <location>
        <begin position="233"/>
        <end position="293"/>
    </location>
</feature>
<dbReference type="Pfam" id="PF08123">
    <property type="entry name" value="DOT1"/>
    <property type="match status" value="1"/>
</dbReference>
<evidence type="ECO:0000313" key="8">
    <source>
        <dbReference type="EMBL" id="MBM6878257.1"/>
    </source>
</evidence>
<dbReference type="EMBL" id="JACSNV010000011">
    <property type="protein sequence ID" value="MBM6878257.1"/>
    <property type="molecule type" value="Genomic_DNA"/>
</dbReference>
<evidence type="ECO:0000256" key="3">
    <source>
        <dbReference type="ARBA" id="ARBA00022603"/>
    </source>
</evidence>
<dbReference type="RefSeq" id="WP_205133931.1">
    <property type="nucleotide sequence ID" value="NZ_JACSNT010000010.1"/>
</dbReference>
<evidence type="ECO:0000259" key="7">
    <source>
        <dbReference type="Pfam" id="PF08123"/>
    </source>
</evidence>
<evidence type="ECO:0000256" key="5">
    <source>
        <dbReference type="ARBA" id="ARBA00022691"/>
    </source>
</evidence>
<keyword evidence="4" id="KW-0808">Transferase</keyword>
<dbReference type="NCBIfam" id="TIGR02467">
    <property type="entry name" value="CbiE"/>
    <property type="match status" value="1"/>
</dbReference>
<dbReference type="PANTHER" id="PTHR43182">
    <property type="entry name" value="COBALT-PRECORRIN-6B C(15)-METHYLTRANSFERASE (DECARBOXYLATING)"/>
    <property type="match status" value="1"/>
</dbReference>
<dbReference type="InterPro" id="IPR035996">
    <property type="entry name" value="4pyrrol_Methylase_sf"/>
</dbReference>
<comment type="caution">
    <text evidence="8">The sequence shown here is derived from an EMBL/GenBank/DDBJ whole genome shotgun (WGS) entry which is preliminary data.</text>
</comment>
<dbReference type="NCBIfam" id="TIGR02469">
    <property type="entry name" value="CbiT"/>
    <property type="match status" value="1"/>
</dbReference>
<evidence type="ECO:0000256" key="2">
    <source>
        <dbReference type="ARBA" id="ARBA00022573"/>
    </source>
</evidence>